<keyword evidence="3" id="KW-1185">Reference proteome</keyword>
<gene>
    <name evidence="2" type="ORF">ACFQ41_10300</name>
</gene>
<evidence type="ECO:0000313" key="2">
    <source>
        <dbReference type="EMBL" id="MFD1399697.1"/>
    </source>
</evidence>
<evidence type="ECO:0000313" key="3">
    <source>
        <dbReference type="Proteomes" id="UP001597199"/>
    </source>
</evidence>
<organism evidence="2 3">
    <name type="scientific">Lacticaseibacillus suilingensis</name>
    <dbReference type="NCBI Taxonomy" id="2799577"/>
    <lineage>
        <taxon>Bacteria</taxon>
        <taxon>Bacillati</taxon>
        <taxon>Bacillota</taxon>
        <taxon>Bacilli</taxon>
        <taxon>Lactobacillales</taxon>
        <taxon>Lactobacillaceae</taxon>
        <taxon>Lacticaseibacillus</taxon>
    </lineage>
</organism>
<keyword evidence="1" id="KW-0472">Membrane</keyword>
<comment type="caution">
    <text evidence="2">The sequence shown here is derived from an EMBL/GenBank/DDBJ whole genome shotgun (WGS) entry which is preliminary data.</text>
</comment>
<keyword evidence="1" id="KW-0812">Transmembrane</keyword>
<feature type="transmembrane region" description="Helical" evidence="1">
    <location>
        <begin position="12"/>
        <end position="34"/>
    </location>
</feature>
<proteinExistence type="predicted"/>
<dbReference type="RefSeq" id="WP_204119745.1">
    <property type="nucleotide sequence ID" value="NZ_BOLV01000026.1"/>
</dbReference>
<keyword evidence="1" id="KW-1133">Transmembrane helix</keyword>
<name>A0ABW4BKT4_9LACO</name>
<dbReference type="EMBL" id="JBHTOA010000037">
    <property type="protein sequence ID" value="MFD1399697.1"/>
    <property type="molecule type" value="Genomic_DNA"/>
</dbReference>
<evidence type="ECO:0000256" key="1">
    <source>
        <dbReference type="SAM" id="Phobius"/>
    </source>
</evidence>
<feature type="transmembrane region" description="Helical" evidence="1">
    <location>
        <begin position="171"/>
        <end position="190"/>
    </location>
</feature>
<protein>
    <recommendedName>
        <fullName evidence="4">Polysaccharide chain length determinant N-terminal domain-containing protein</fullName>
    </recommendedName>
</protein>
<evidence type="ECO:0008006" key="4">
    <source>
        <dbReference type="Google" id="ProtNLM"/>
    </source>
</evidence>
<accession>A0ABW4BKT4</accession>
<dbReference type="Proteomes" id="UP001597199">
    <property type="component" value="Unassembled WGS sequence"/>
</dbReference>
<sequence length="199" mass="21567">MKNFNFERVIRVVLHHIWIVILFTLLGAAVTFVFRPKPHLTQTASAQFVVSPKRQYDVSNGTLLDLVKTSSVLGRAVRDYNQTVQTKADKVSYVTLSAQDSDLQVTMTGNSRVVTVTATAETAKDVKTLVNLIAERAVKVALQTLPAQSGSVITPAYLSKKSSGGLSAKKAIILGAAVGFVVGVEGAIIYDSLRRRHLK</sequence>
<reference evidence="3" key="1">
    <citation type="journal article" date="2019" name="Int. J. Syst. Evol. Microbiol.">
        <title>The Global Catalogue of Microorganisms (GCM) 10K type strain sequencing project: providing services to taxonomists for standard genome sequencing and annotation.</title>
        <authorList>
            <consortium name="The Broad Institute Genomics Platform"/>
            <consortium name="The Broad Institute Genome Sequencing Center for Infectious Disease"/>
            <person name="Wu L."/>
            <person name="Ma J."/>
        </authorList>
    </citation>
    <scope>NUCLEOTIDE SEQUENCE [LARGE SCALE GENOMIC DNA]</scope>
    <source>
        <strain evidence="3">CCM 9110</strain>
    </source>
</reference>